<dbReference type="AlphaFoldDB" id="A0A4Z2HAZ4"/>
<evidence type="ECO:0000313" key="2">
    <source>
        <dbReference type="EMBL" id="TNN63048.1"/>
    </source>
</evidence>
<organism evidence="2 3">
    <name type="scientific">Liparis tanakae</name>
    <name type="common">Tanaka's snailfish</name>
    <dbReference type="NCBI Taxonomy" id="230148"/>
    <lineage>
        <taxon>Eukaryota</taxon>
        <taxon>Metazoa</taxon>
        <taxon>Chordata</taxon>
        <taxon>Craniata</taxon>
        <taxon>Vertebrata</taxon>
        <taxon>Euteleostomi</taxon>
        <taxon>Actinopterygii</taxon>
        <taxon>Neopterygii</taxon>
        <taxon>Teleostei</taxon>
        <taxon>Neoteleostei</taxon>
        <taxon>Acanthomorphata</taxon>
        <taxon>Eupercaria</taxon>
        <taxon>Perciformes</taxon>
        <taxon>Cottioidei</taxon>
        <taxon>Cottales</taxon>
        <taxon>Liparidae</taxon>
        <taxon>Liparis</taxon>
    </lineage>
</organism>
<evidence type="ECO:0000256" key="1">
    <source>
        <dbReference type="SAM" id="MobiDB-lite"/>
    </source>
</evidence>
<feature type="region of interest" description="Disordered" evidence="1">
    <location>
        <begin position="102"/>
        <end position="144"/>
    </location>
</feature>
<evidence type="ECO:0000313" key="3">
    <source>
        <dbReference type="Proteomes" id="UP000314294"/>
    </source>
</evidence>
<comment type="caution">
    <text evidence="2">The sequence shown here is derived from an EMBL/GenBank/DDBJ whole genome shotgun (WGS) entry which is preliminary data.</text>
</comment>
<reference evidence="2 3" key="1">
    <citation type="submission" date="2019-03" db="EMBL/GenBank/DDBJ databases">
        <title>First draft genome of Liparis tanakae, snailfish: a comprehensive survey of snailfish specific genes.</title>
        <authorList>
            <person name="Kim W."/>
            <person name="Song I."/>
            <person name="Jeong J.-H."/>
            <person name="Kim D."/>
            <person name="Kim S."/>
            <person name="Ryu S."/>
            <person name="Song J.Y."/>
            <person name="Lee S.K."/>
        </authorList>
    </citation>
    <scope>NUCLEOTIDE SEQUENCE [LARGE SCALE GENOMIC DNA]</scope>
    <source>
        <tissue evidence="2">Muscle</tissue>
    </source>
</reference>
<dbReference type="EMBL" id="SRLO01000280">
    <property type="protein sequence ID" value="TNN63048.1"/>
    <property type="molecule type" value="Genomic_DNA"/>
</dbReference>
<keyword evidence="3" id="KW-1185">Reference proteome</keyword>
<gene>
    <name evidence="2" type="ORF">EYF80_026664</name>
</gene>
<dbReference type="OrthoDB" id="10452424at2759"/>
<accession>A0A4Z2HAZ4</accession>
<protein>
    <submittedName>
        <fullName evidence="2">Uncharacterized protein</fullName>
    </submittedName>
</protein>
<name>A0A4Z2HAZ4_9TELE</name>
<proteinExistence type="predicted"/>
<sequence length="161" mass="16814">MSTAAGLWRESHVMDGGKEMEQGKDGIFLKPVLICSGYQARSRVVDSPTAGWCARRSRGAGSLTPPADGTEIKSTGSCRCGVSVAGASLDCQADLGAVGLNTEDPVFSRPSSQPPPSEAPLAAHLSPNPPTPSPKKPSYTDGGDAIFSIKRLPRFATEPKF</sequence>
<feature type="region of interest" description="Disordered" evidence="1">
    <location>
        <begin position="54"/>
        <end position="75"/>
    </location>
</feature>
<dbReference type="Proteomes" id="UP000314294">
    <property type="component" value="Unassembled WGS sequence"/>
</dbReference>